<dbReference type="Proteomes" id="UP000887572">
    <property type="component" value="Unplaced"/>
</dbReference>
<protein>
    <submittedName>
        <fullName evidence="2">Uncharacterized protein</fullName>
    </submittedName>
</protein>
<evidence type="ECO:0000313" key="1">
    <source>
        <dbReference type="Proteomes" id="UP000887572"/>
    </source>
</evidence>
<accession>A0A914I418</accession>
<reference evidence="2" key="1">
    <citation type="submission" date="2022-11" db="UniProtKB">
        <authorList>
            <consortium name="WormBaseParasite"/>
        </authorList>
    </citation>
    <scope>IDENTIFICATION</scope>
</reference>
<organism evidence="1 2">
    <name type="scientific">Globodera rostochiensis</name>
    <name type="common">Golden nematode worm</name>
    <name type="synonym">Heterodera rostochiensis</name>
    <dbReference type="NCBI Taxonomy" id="31243"/>
    <lineage>
        <taxon>Eukaryota</taxon>
        <taxon>Metazoa</taxon>
        <taxon>Ecdysozoa</taxon>
        <taxon>Nematoda</taxon>
        <taxon>Chromadorea</taxon>
        <taxon>Rhabditida</taxon>
        <taxon>Tylenchina</taxon>
        <taxon>Tylenchomorpha</taxon>
        <taxon>Tylenchoidea</taxon>
        <taxon>Heteroderidae</taxon>
        <taxon>Heteroderinae</taxon>
        <taxon>Globodera</taxon>
    </lineage>
</organism>
<name>A0A914I418_GLORO</name>
<keyword evidence="1" id="KW-1185">Reference proteome</keyword>
<dbReference type="WBParaSite" id="Gr19_v10_g7120.t1">
    <property type="protein sequence ID" value="Gr19_v10_g7120.t1"/>
    <property type="gene ID" value="Gr19_v10_g7120"/>
</dbReference>
<dbReference type="AlphaFoldDB" id="A0A914I418"/>
<sequence length="66" mass="7318">MCMKNWLSDGVFQVQKWTSPASATAHFAVQPSISGFCVVVLLDGHHLLPARVPEGMSFDAKFRRGR</sequence>
<evidence type="ECO:0000313" key="2">
    <source>
        <dbReference type="WBParaSite" id="Gr19_v10_g7120.t1"/>
    </source>
</evidence>
<proteinExistence type="predicted"/>